<reference evidence="2 3" key="1">
    <citation type="submission" date="2021-07" db="EMBL/GenBank/DDBJ databases">
        <title>Flavobacterium WSW3-B6 sp.nov, isolated from seaweed.</title>
        <authorList>
            <person name="Muhammad N."/>
            <person name="Ho H."/>
            <person name="Lee Y.-J."/>
            <person name="Nguyen T."/>
            <person name="Ho J."/>
            <person name="Kim S.-G."/>
        </authorList>
    </citation>
    <scope>NUCLEOTIDE SEQUENCE [LARGE SCALE GENOMIC DNA]</scope>
    <source>
        <strain evidence="2 3">WSW3-B6</strain>
    </source>
</reference>
<feature type="chain" id="PRO_5047546315" evidence="1">
    <location>
        <begin position="19"/>
        <end position="112"/>
    </location>
</feature>
<sequence length="112" mass="12760">MKKLLLPLLLFACTLTYAQELPKTLSLAVKNTNNYQLSSELDFSYYTKNFNKAFGRYNLTSDILNYKERDVYVGYDTFHFGDEHRPLHINMPQPGATIGGCPSGEVFGMGFF</sequence>
<evidence type="ECO:0000313" key="3">
    <source>
        <dbReference type="Proteomes" id="UP000825381"/>
    </source>
</evidence>
<organism evidence="2 3">
    <name type="scientific">Flavobacterium litorale</name>
    <dbReference type="NCBI Taxonomy" id="2856519"/>
    <lineage>
        <taxon>Bacteria</taxon>
        <taxon>Pseudomonadati</taxon>
        <taxon>Bacteroidota</taxon>
        <taxon>Flavobacteriia</taxon>
        <taxon>Flavobacteriales</taxon>
        <taxon>Flavobacteriaceae</taxon>
        <taxon>Flavobacterium</taxon>
    </lineage>
</organism>
<evidence type="ECO:0000256" key="1">
    <source>
        <dbReference type="SAM" id="SignalP"/>
    </source>
</evidence>
<accession>A0ABX8V511</accession>
<dbReference type="RefSeq" id="WP_220639937.1">
    <property type="nucleotide sequence ID" value="NZ_CP080429.1"/>
</dbReference>
<evidence type="ECO:0000313" key="2">
    <source>
        <dbReference type="EMBL" id="QYJ67592.1"/>
    </source>
</evidence>
<proteinExistence type="predicted"/>
<protein>
    <submittedName>
        <fullName evidence="2">Uncharacterized protein</fullName>
    </submittedName>
</protein>
<keyword evidence="1" id="KW-0732">Signal</keyword>
<gene>
    <name evidence="2" type="ORF">K1I41_08505</name>
</gene>
<name>A0ABX8V511_9FLAO</name>
<dbReference type="Proteomes" id="UP000825381">
    <property type="component" value="Chromosome"/>
</dbReference>
<feature type="signal peptide" evidence="1">
    <location>
        <begin position="1"/>
        <end position="18"/>
    </location>
</feature>
<dbReference type="EMBL" id="CP080429">
    <property type="protein sequence ID" value="QYJ67592.1"/>
    <property type="molecule type" value="Genomic_DNA"/>
</dbReference>
<keyword evidence="3" id="KW-1185">Reference proteome</keyword>